<reference evidence="4 5" key="1">
    <citation type="submission" date="2020-08" db="EMBL/GenBank/DDBJ databases">
        <title>Genomic Encyclopedia of Type Strains, Phase IV (KMG-V): Genome sequencing to study the core and pangenomes of soil and plant-associated prokaryotes.</title>
        <authorList>
            <person name="Whitman W."/>
        </authorList>
    </citation>
    <scope>NUCLEOTIDE SEQUENCE [LARGE SCALE GENOMIC DNA]</scope>
    <source>
        <strain evidence="2 5">SEMIA 444</strain>
        <strain evidence="1 4">SEMIA 448</strain>
        <strain evidence="3 6">SEMIA 452</strain>
    </source>
</reference>
<keyword evidence="5" id="KW-1185">Reference proteome</keyword>
<comment type="caution">
    <text evidence="2">The sequence shown here is derived from an EMBL/GenBank/DDBJ whole genome shotgun (WGS) entry which is preliminary data.</text>
</comment>
<evidence type="ECO:0000313" key="4">
    <source>
        <dbReference type="Proteomes" id="UP000520770"/>
    </source>
</evidence>
<gene>
    <name evidence="2" type="ORF">GGE31_003005</name>
    <name evidence="1" type="ORF">GGE33_003048</name>
    <name evidence="3" type="ORF">GGE35_002946</name>
</gene>
<evidence type="ECO:0000313" key="3">
    <source>
        <dbReference type="EMBL" id="MBB4447124.1"/>
    </source>
</evidence>
<proteinExistence type="predicted"/>
<accession>A0A7W6TFS5</accession>
<dbReference type="RefSeq" id="WP_183824318.1">
    <property type="nucleotide sequence ID" value="NZ_JACIGW010000003.1"/>
</dbReference>
<dbReference type="AlphaFoldDB" id="A0A7W6TFS5"/>
<evidence type="ECO:0000313" key="5">
    <source>
        <dbReference type="Proteomes" id="UP000524535"/>
    </source>
</evidence>
<evidence type="ECO:0000313" key="2">
    <source>
        <dbReference type="EMBL" id="MBB4412492.1"/>
    </source>
</evidence>
<dbReference type="Proteomes" id="UP000524535">
    <property type="component" value="Unassembled WGS sequence"/>
</dbReference>
<evidence type="ECO:0000313" key="1">
    <source>
        <dbReference type="EMBL" id="MBB4349286.1"/>
    </source>
</evidence>
<evidence type="ECO:0000313" key="6">
    <source>
        <dbReference type="Proteomes" id="UP000576087"/>
    </source>
</evidence>
<dbReference type="Proteomes" id="UP000520770">
    <property type="component" value="Unassembled WGS sequence"/>
</dbReference>
<dbReference type="EMBL" id="JACIHM010000003">
    <property type="protein sequence ID" value="MBB4447124.1"/>
    <property type="molecule type" value="Genomic_DNA"/>
</dbReference>
<name>A0A7W6TFS5_9HYPH</name>
<dbReference type="EMBL" id="JACIGW010000003">
    <property type="protein sequence ID" value="MBB4349286.1"/>
    <property type="molecule type" value="Genomic_DNA"/>
</dbReference>
<protein>
    <submittedName>
        <fullName evidence="2">Uncharacterized protein</fullName>
    </submittedName>
</protein>
<dbReference type="EMBL" id="JACIGY010000003">
    <property type="protein sequence ID" value="MBB4412492.1"/>
    <property type="molecule type" value="Genomic_DNA"/>
</dbReference>
<sequence length="99" mass="11048">MDLKRFGYMDTIRPKGSGSQSRKAALDRLRQIELIELSLDFNLDSLLIYADSVAKERQDLTSFLLDESHSCHKRSTCQAAAASTARKSHAPDHRSSKPG</sequence>
<dbReference type="Proteomes" id="UP000576087">
    <property type="component" value="Unassembled WGS sequence"/>
</dbReference>
<organism evidence="2 5">
    <name type="scientific">Aliirhizobium cellulosilyticum</name>
    <dbReference type="NCBI Taxonomy" id="393664"/>
    <lineage>
        <taxon>Bacteria</taxon>
        <taxon>Pseudomonadati</taxon>
        <taxon>Pseudomonadota</taxon>
        <taxon>Alphaproteobacteria</taxon>
        <taxon>Hyphomicrobiales</taxon>
        <taxon>Rhizobiaceae</taxon>
        <taxon>Aliirhizobium</taxon>
    </lineage>
</organism>